<proteinExistence type="predicted"/>
<comment type="caution">
    <text evidence="4">The sequence shown here is derived from an EMBL/GenBank/DDBJ whole genome shotgun (WGS) entry which is preliminary data.</text>
</comment>
<dbReference type="RefSeq" id="WP_102237737.1">
    <property type="nucleotide sequence ID" value="NZ_PNHK01000001.1"/>
</dbReference>
<accession>A0A2N6VPN4</accession>
<reference evidence="4 5" key="1">
    <citation type="submission" date="2017-09" db="EMBL/GenBank/DDBJ databases">
        <title>Bacterial strain isolated from the female urinary microbiota.</title>
        <authorList>
            <person name="Thomas-White K."/>
            <person name="Kumar N."/>
            <person name="Forster S."/>
            <person name="Putonti C."/>
            <person name="Lawley T."/>
            <person name="Wolfe A.J."/>
        </authorList>
    </citation>
    <scope>NUCLEOTIDE SEQUENCE [LARGE SCALE GENOMIC DNA]</scope>
    <source>
        <strain evidence="4 5">UMB1301</strain>
    </source>
</reference>
<dbReference type="AlphaFoldDB" id="A0A2N6VPN4"/>
<dbReference type="InterPro" id="IPR000182">
    <property type="entry name" value="GNAT_dom"/>
</dbReference>
<dbReference type="EMBL" id="PNHK01000001">
    <property type="protein sequence ID" value="PMD06082.1"/>
    <property type="molecule type" value="Genomic_DNA"/>
</dbReference>
<evidence type="ECO:0000313" key="5">
    <source>
        <dbReference type="Proteomes" id="UP000235598"/>
    </source>
</evidence>
<sequence length="158" mass="17685">MADAHTVVRMTPDDWSRVRAIRLASLKDAPAAFSGSYERESQVDEAKWRERVETATTFMCVKQGHDIGFATFAVRDGCADLGGTWVHPAYRGHGAVDALINAVFTEAQRAGYTEIQLRVFEENQRAIGAYLRLGFRMTGEIDRLPDGREALYMVHTFA</sequence>
<dbReference type="SUPFAM" id="SSF55729">
    <property type="entry name" value="Acyl-CoA N-acyltransferases (Nat)"/>
    <property type="match status" value="1"/>
</dbReference>
<dbReference type="OrthoDB" id="9799092at2"/>
<dbReference type="GO" id="GO:0016747">
    <property type="term" value="F:acyltransferase activity, transferring groups other than amino-acyl groups"/>
    <property type="evidence" value="ECO:0007669"/>
    <property type="project" value="InterPro"/>
</dbReference>
<dbReference type="Gene3D" id="3.40.630.30">
    <property type="match status" value="1"/>
</dbReference>
<evidence type="ECO:0000259" key="3">
    <source>
        <dbReference type="PROSITE" id="PS51186"/>
    </source>
</evidence>
<dbReference type="InterPro" id="IPR016181">
    <property type="entry name" value="Acyl_CoA_acyltransferase"/>
</dbReference>
<dbReference type="PROSITE" id="PS51186">
    <property type="entry name" value="GNAT"/>
    <property type="match status" value="1"/>
</dbReference>
<dbReference type="InterPro" id="IPR050680">
    <property type="entry name" value="YpeA/RimI_acetyltransf"/>
</dbReference>
<dbReference type="PANTHER" id="PTHR43420:SF47">
    <property type="entry name" value="N-ACETYLTRANSFERASE DOMAIN-CONTAINING PROTEIN"/>
    <property type="match status" value="1"/>
</dbReference>
<keyword evidence="2" id="KW-0012">Acyltransferase</keyword>
<evidence type="ECO:0000256" key="2">
    <source>
        <dbReference type="ARBA" id="ARBA00023315"/>
    </source>
</evidence>
<dbReference type="Proteomes" id="UP000235598">
    <property type="component" value="Unassembled WGS sequence"/>
</dbReference>
<keyword evidence="1 4" id="KW-0808">Transferase</keyword>
<evidence type="ECO:0000256" key="1">
    <source>
        <dbReference type="ARBA" id="ARBA00022679"/>
    </source>
</evidence>
<dbReference type="PANTHER" id="PTHR43420">
    <property type="entry name" value="ACETYLTRANSFERASE"/>
    <property type="match status" value="1"/>
</dbReference>
<evidence type="ECO:0000313" key="4">
    <source>
        <dbReference type="EMBL" id="PMD06082.1"/>
    </source>
</evidence>
<feature type="domain" description="N-acetyltransferase" evidence="3">
    <location>
        <begin position="5"/>
        <end position="158"/>
    </location>
</feature>
<protein>
    <submittedName>
        <fullName evidence="4">GNAT family N-acetyltransferase</fullName>
    </submittedName>
</protein>
<dbReference type="CDD" id="cd04301">
    <property type="entry name" value="NAT_SF"/>
    <property type="match status" value="1"/>
</dbReference>
<organism evidence="4 5">
    <name type="scientific">Brevibacterium paucivorans</name>
    <dbReference type="NCBI Taxonomy" id="170994"/>
    <lineage>
        <taxon>Bacteria</taxon>
        <taxon>Bacillati</taxon>
        <taxon>Actinomycetota</taxon>
        <taxon>Actinomycetes</taxon>
        <taxon>Micrococcales</taxon>
        <taxon>Brevibacteriaceae</taxon>
        <taxon>Brevibacterium</taxon>
    </lineage>
</organism>
<name>A0A2N6VPN4_9MICO</name>
<gene>
    <name evidence="4" type="ORF">CJ199_01395</name>
</gene>
<dbReference type="Pfam" id="PF00583">
    <property type="entry name" value="Acetyltransf_1"/>
    <property type="match status" value="1"/>
</dbReference>